<reference evidence="3 4" key="1">
    <citation type="submission" date="2018-03" db="EMBL/GenBank/DDBJ databases">
        <authorList>
            <person name="Keele B.F."/>
        </authorList>
    </citation>
    <scope>NUCLEOTIDE SEQUENCE [LARGE SCALE GENOMIC DNA]</scope>
    <source>
        <strain evidence="3 4">CECT 8504</strain>
    </source>
</reference>
<name>A0A2R8BY00_9RHOB</name>
<dbReference type="InterPro" id="IPR013099">
    <property type="entry name" value="K_chnl_dom"/>
</dbReference>
<dbReference type="SUPFAM" id="SSF81324">
    <property type="entry name" value="Voltage-gated potassium channels"/>
    <property type="match status" value="1"/>
</dbReference>
<dbReference type="EMBL" id="ONZF01000006">
    <property type="protein sequence ID" value="SPJ24956.1"/>
    <property type="molecule type" value="Genomic_DNA"/>
</dbReference>
<feature type="transmembrane region" description="Helical" evidence="1">
    <location>
        <begin position="44"/>
        <end position="64"/>
    </location>
</feature>
<evidence type="ECO:0000256" key="1">
    <source>
        <dbReference type="SAM" id="Phobius"/>
    </source>
</evidence>
<dbReference type="Gene3D" id="1.10.287.70">
    <property type="match status" value="1"/>
</dbReference>
<evidence type="ECO:0000313" key="3">
    <source>
        <dbReference type="EMBL" id="SPJ24956.1"/>
    </source>
</evidence>
<dbReference type="AlphaFoldDB" id="A0A2R8BY00"/>
<keyword evidence="4" id="KW-1185">Reference proteome</keyword>
<organism evidence="3 4">
    <name type="scientific">Palleronia abyssalis</name>
    <dbReference type="NCBI Taxonomy" id="1501240"/>
    <lineage>
        <taxon>Bacteria</taxon>
        <taxon>Pseudomonadati</taxon>
        <taxon>Pseudomonadota</taxon>
        <taxon>Alphaproteobacteria</taxon>
        <taxon>Rhodobacterales</taxon>
        <taxon>Roseobacteraceae</taxon>
        <taxon>Palleronia</taxon>
    </lineage>
</organism>
<evidence type="ECO:0000313" key="4">
    <source>
        <dbReference type="Proteomes" id="UP000244912"/>
    </source>
</evidence>
<feature type="domain" description="Potassium channel" evidence="2">
    <location>
        <begin position="51"/>
        <end position="131"/>
    </location>
</feature>
<dbReference type="OrthoDB" id="2974133at2"/>
<keyword evidence="1" id="KW-0812">Transmembrane</keyword>
<sequence>MALIVATLLAALVGVYHLFALRALDRLSGQDGTRPNRTLSVAFLGLLAIHLSEILAFAGVYAGLLSTGRFGALEGTFDGTFNDLIYFSGMSFATLGYADIDARGPIRMVGMVQSLLGFMLITWSATFLFTVWEKAFRR</sequence>
<dbReference type="Proteomes" id="UP000244912">
    <property type="component" value="Unassembled WGS sequence"/>
</dbReference>
<gene>
    <name evidence="3" type="ORF">PAA8504_02798</name>
</gene>
<dbReference type="Pfam" id="PF07885">
    <property type="entry name" value="Ion_trans_2"/>
    <property type="match status" value="1"/>
</dbReference>
<accession>A0A2R8BY00</accession>
<keyword evidence="1" id="KW-1133">Transmembrane helix</keyword>
<evidence type="ECO:0000259" key="2">
    <source>
        <dbReference type="Pfam" id="PF07885"/>
    </source>
</evidence>
<proteinExistence type="predicted"/>
<keyword evidence="1" id="KW-0472">Membrane</keyword>
<feature type="transmembrane region" description="Helical" evidence="1">
    <location>
        <begin position="112"/>
        <end position="132"/>
    </location>
</feature>
<protein>
    <recommendedName>
        <fullName evidence="2">Potassium channel domain-containing protein</fullName>
    </recommendedName>
</protein>
<dbReference type="RefSeq" id="WP_108894767.1">
    <property type="nucleotide sequence ID" value="NZ_ONZF01000006.1"/>
</dbReference>